<dbReference type="AlphaFoldDB" id="A0A481WX16"/>
<feature type="transmembrane region" description="Helical" evidence="1">
    <location>
        <begin position="89"/>
        <end position="107"/>
    </location>
</feature>
<dbReference type="Pfam" id="PF14897">
    <property type="entry name" value="EpsG"/>
    <property type="match status" value="1"/>
</dbReference>
<sequence>MKVGCGMIYLYLGIAFSIMSILEIFSKDRYLKIYLFYSLVLFLIFFAGLRDGASVGTDSPAYYQFYLTENPAVEVGYKVINDFFSSMSIDYNIFLLCLNFLLLFNISKFIKLNSSYLLFPLFIYYSDFYFYFNFSGIRQATALSFTALSIFYIFNDKKLIASLLILIASLFHVTALVFFIAFFLPKEKIDIKKYFKFLFFVGLAFLIGEYIINSVPYLSGKFLYYTTVQEQADDIVNSYFIGAVRRLFVLIGVILIYKNFFNDNKNIYLYNIYLVGFLIYLLSYLISPEFGVRLGAYFTIIDCVLIARYIQFSRSLTNKLVIFIFFALIAIYKIYTYTQIPAFEYKLLVL</sequence>
<name>A0A481WX16_ACIBA</name>
<gene>
    <name evidence="2" type="primary">wzy</name>
</gene>
<keyword evidence="1" id="KW-1133">Transmembrane helix</keyword>
<proteinExistence type="predicted"/>
<feature type="transmembrane region" description="Helical" evidence="1">
    <location>
        <begin position="160"/>
        <end position="185"/>
    </location>
</feature>
<organism evidence="2">
    <name type="scientific">Acinetobacter baumannii</name>
    <dbReference type="NCBI Taxonomy" id="470"/>
    <lineage>
        <taxon>Bacteria</taxon>
        <taxon>Pseudomonadati</taxon>
        <taxon>Pseudomonadota</taxon>
        <taxon>Gammaproteobacteria</taxon>
        <taxon>Moraxellales</taxon>
        <taxon>Moraxellaceae</taxon>
        <taxon>Acinetobacter</taxon>
        <taxon>Acinetobacter calcoaceticus/baumannii complex</taxon>
    </lineage>
</organism>
<keyword evidence="1" id="KW-0472">Membrane</keyword>
<dbReference type="InterPro" id="IPR049458">
    <property type="entry name" value="EpsG-like"/>
</dbReference>
<keyword evidence="1" id="KW-0812">Transmembrane</keyword>
<evidence type="ECO:0000256" key="1">
    <source>
        <dbReference type="SAM" id="Phobius"/>
    </source>
</evidence>
<feature type="transmembrane region" description="Helical" evidence="1">
    <location>
        <begin position="238"/>
        <end position="256"/>
    </location>
</feature>
<reference evidence="2" key="1">
    <citation type="journal article" date="2019" name="Microb. Genom.">
        <title>Genomic epidemiology of severe community-onset Acinetobacter baumannii infection.</title>
        <authorList>
            <person name="Meumann E.M."/>
            <person name="Anstey N.M."/>
            <person name="Currie B.J."/>
            <person name="Piera K.A."/>
            <person name="Kenyon J.J."/>
            <person name="Hall R.M."/>
            <person name="Davis J.S."/>
            <person name="Sarovich D.S."/>
        </authorList>
    </citation>
    <scope>NUCLEOTIDE SEQUENCE</scope>
    <source>
        <strain evidence="2">MSHR_54</strain>
    </source>
</reference>
<feature type="transmembrane region" description="Helical" evidence="1">
    <location>
        <begin position="33"/>
        <end position="49"/>
    </location>
</feature>
<feature type="transmembrane region" description="Helical" evidence="1">
    <location>
        <begin position="268"/>
        <end position="286"/>
    </location>
</feature>
<dbReference type="EMBL" id="MK370027">
    <property type="protein sequence ID" value="QBK17767.1"/>
    <property type="molecule type" value="Genomic_DNA"/>
</dbReference>
<feature type="transmembrane region" description="Helical" evidence="1">
    <location>
        <begin position="322"/>
        <end position="340"/>
    </location>
</feature>
<feature type="transmembrane region" description="Helical" evidence="1">
    <location>
        <begin position="197"/>
        <end position="218"/>
    </location>
</feature>
<accession>A0A481WX16</accession>
<protein>
    <submittedName>
        <fullName evidence="2">Wzy</fullName>
    </submittedName>
</protein>
<evidence type="ECO:0000313" key="2">
    <source>
        <dbReference type="EMBL" id="QBK17767.1"/>
    </source>
</evidence>
<feature type="transmembrane region" description="Helical" evidence="1">
    <location>
        <begin position="292"/>
        <end position="310"/>
    </location>
</feature>
<feature type="transmembrane region" description="Helical" evidence="1">
    <location>
        <begin position="6"/>
        <end position="26"/>
    </location>
</feature>